<dbReference type="PANTHER" id="PTHR43355:SF2">
    <property type="entry name" value="FLAVIN REDUCTASE (NADPH)"/>
    <property type="match status" value="1"/>
</dbReference>
<dbReference type="PANTHER" id="PTHR43355">
    <property type="entry name" value="FLAVIN REDUCTASE (NADPH)"/>
    <property type="match status" value="1"/>
</dbReference>
<dbReference type="Pfam" id="PF13460">
    <property type="entry name" value="NAD_binding_10"/>
    <property type="match status" value="1"/>
</dbReference>
<evidence type="ECO:0000313" key="2">
    <source>
        <dbReference type="EMBL" id="MPR30993.1"/>
    </source>
</evidence>
<dbReference type="InterPro" id="IPR051606">
    <property type="entry name" value="Polyketide_Oxido-like"/>
</dbReference>
<reference evidence="2 3" key="1">
    <citation type="journal article" date="2019" name="Syst. Appl. Microbiol.">
        <title>Microvirga tunisiensis sp. nov., a root nodule symbiotic bacterium isolated from Lupinus micranthus and L. luteus grown in Northern Tunisia.</title>
        <authorList>
            <person name="Msaddak A."/>
            <person name="Rejili M."/>
            <person name="Duran D."/>
            <person name="Mars M."/>
            <person name="Palacios J.M."/>
            <person name="Ruiz-Argueso T."/>
            <person name="Rey L."/>
            <person name="Imperial J."/>
        </authorList>
    </citation>
    <scope>NUCLEOTIDE SEQUENCE [LARGE SCALE GENOMIC DNA]</scope>
    <source>
        <strain evidence="2 3">Lmie10</strain>
    </source>
</reference>
<keyword evidence="3" id="KW-1185">Reference proteome</keyword>
<accession>A0A5N7MVH4</accession>
<comment type="caution">
    <text evidence="2">The sequence shown here is derived from an EMBL/GenBank/DDBJ whole genome shotgun (WGS) entry which is preliminary data.</text>
</comment>
<feature type="domain" description="NAD(P)-binding" evidence="1">
    <location>
        <begin position="7"/>
        <end position="197"/>
    </location>
</feature>
<dbReference type="Gene3D" id="3.40.50.720">
    <property type="entry name" value="NAD(P)-binding Rossmann-like Domain"/>
    <property type="match status" value="1"/>
</dbReference>
<dbReference type="CDD" id="cd05244">
    <property type="entry name" value="BVR-B_like_SDR_a"/>
    <property type="match status" value="1"/>
</dbReference>
<dbReference type="SUPFAM" id="SSF51735">
    <property type="entry name" value="NAD(P)-binding Rossmann-fold domains"/>
    <property type="match status" value="1"/>
</dbReference>
<organism evidence="2 3">
    <name type="scientific">Microvirga tunisiensis</name>
    <dbReference type="NCBI Taxonomy" id="2108360"/>
    <lineage>
        <taxon>Bacteria</taxon>
        <taxon>Pseudomonadati</taxon>
        <taxon>Pseudomonadota</taxon>
        <taxon>Alphaproteobacteria</taxon>
        <taxon>Hyphomicrobiales</taxon>
        <taxon>Methylobacteriaceae</taxon>
        <taxon>Microvirga</taxon>
    </lineage>
</organism>
<gene>
    <name evidence="2" type="ORF">FS320_40265</name>
</gene>
<dbReference type="EMBL" id="VOSK01000508">
    <property type="protein sequence ID" value="MPR30993.1"/>
    <property type="molecule type" value="Genomic_DNA"/>
</dbReference>
<name>A0A5N7MVH4_9HYPH</name>
<dbReference type="RefSeq" id="WP_152718081.1">
    <property type="nucleotide sequence ID" value="NZ_VOSJ01000547.1"/>
</dbReference>
<dbReference type="InterPro" id="IPR016040">
    <property type="entry name" value="NAD(P)-bd_dom"/>
</dbReference>
<dbReference type="GO" id="GO:0004074">
    <property type="term" value="F:biliverdin reductase [NAD(P)H] activity"/>
    <property type="evidence" value="ECO:0007669"/>
    <property type="project" value="TreeGrafter"/>
</dbReference>
<dbReference type="InterPro" id="IPR036291">
    <property type="entry name" value="NAD(P)-bd_dom_sf"/>
</dbReference>
<sequence>MKVLIIGASRGVGRCLLERALAQHHHVTAAVRDPAVVEIQHERLHIVRCDVLDAEAVTRALAGQDVVFCTIGDKSRGPTTLYSTAARNIVQAMQAHQVRRLVFLSNFGVLDERARDLRGAALLFLAKRVIRHALADHRRALQDIRDHAPEWIAVRPLPLTNGPWTGQYRTAVDGIPAKSSHIARADVADFMLRQATDDSYLNKTPAIAY</sequence>
<dbReference type="GO" id="GO:0042602">
    <property type="term" value="F:riboflavin reductase (NADPH) activity"/>
    <property type="evidence" value="ECO:0007669"/>
    <property type="project" value="TreeGrafter"/>
</dbReference>
<dbReference type="OrthoDB" id="7352421at2"/>
<proteinExistence type="predicted"/>
<dbReference type="Proteomes" id="UP000403266">
    <property type="component" value="Unassembled WGS sequence"/>
</dbReference>
<evidence type="ECO:0000313" key="3">
    <source>
        <dbReference type="Proteomes" id="UP000403266"/>
    </source>
</evidence>
<evidence type="ECO:0000259" key="1">
    <source>
        <dbReference type="Pfam" id="PF13460"/>
    </source>
</evidence>
<protein>
    <submittedName>
        <fullName evidence="2">SDR family oxidoreductase</fullName>
    </submittedName>
</protein>
<dbReference type="AlphaFoldDB" id="A0A5N7MVH4"/>